<organism evidence="1 2">
    <name type="scientific">Pseudochelatococcus contaminans</name>
    <dbReference type="NCBI Taxonomy" id="1538103"/>
    <lineage>
        <taxon>Bacteria</taxon>
        <taxon>Pseudomonadati</taxon>
        <taxon>Pseudomonadota</taxon>
        <taxon>Alphaproteobacteria</taxon>
        <taxon>Hyphomicrobiales</taxon>
        <taxon>Chelatococcaceae</taxon>
        <taxon>Pseudochelatococcus</taxon>
    </lineage>
</organism>
<evidence type="ECO:0000313" key="1">
    <source>
        <dbReference type="EMBL" id="MBB3809774.1"/>
    </source>
</evidence>
<gene>
    <name evidence="1" type="ORF">FHS81_001862</name>
</gene>
<accession>A0A7W5Z4D7</accession>
<keyword evidence="2" id="KW-1185">Reference proteome</keyword>
<sequence>MVWTGQILKNSFVSRARKKPERIPPHSYAEGRILVAQLAIEACGNDAQAVPAPDRMR</sequence>
<dbReference type="AlphaFoldDB" id="A0A7W5Z4D7"/>
<comment type="caution">
    <text evidence="1">The sequence shown here is derived from an EMBL/GenBank/DDBJ whole genome shotgun (WGS) entry which is preliminary data.</text>
</comment>
<protein>
    <submittedName>
        <fullName evidence="1">Uncharacterized protein</fullName>
    </submittedName>
</protein>
<name>A0A7W5Z4D7_9HYPH</name>
<reference evidence="1 2" key="1">
    <citation type="submission" date="2020-08" db="EMBL/GenBank/DDBJ databases">
        <title>Genomic Encyclopedia of Type Strains, Phase IV (KMG-IV): sequencing the most valuable type-strain genomes for metagenomic binning, comparative biology and taxonomic classification.</title>
        <authorList>
            <person name="Goeker M."/>
        </authorList>
    </citation>
    <scope>NUCLEOTIDE SEQUENCE [LARGE SCALE GENOMIC DNA]</scope>
    <source>
        <strain evidence="1 2">DSM 28760</strain>
    </source>
</reference>
<proteinExistence type="predicted"/>
<dbReference type="EMBL" id="JACICC010000004">
    <property type="protein sequence ID" value="MBB3809774.1"/>
    <property type="molecule type" value="Genomic_DNA"/>
</dbReference>
<evidence type="ECO:0000313" key="2">
    <source>
        <dbReference type="Proteomes" id="UP000537592"/>
    </source>
</evidence>
<dbReference type="Proteomes" id="UP000537592">
    <property type="component" value="Unassembled WGS sequence"/>
</dbReference>